<dbReference type="Proteomes" id="UP000051530">
    <property type="component" value="Unassembled WGS sequence"/>
</dbReference>
<keyword evidence="1" id="KW-0342">GTP-binding</keyword>
<organism evidence="3 4">
    <name type="scientific">Pseudoloma neurophilia</name>
    <dbReference type="NCBI Taxonomy" id="146866"/>
    <lineage>
        <taxon>Eukaryota</taxon>
        <taxon>Fungi</taxon>
        <taxon>Fungi incertae sedis</taxon>
        <taxon>Microsporidia</taxon>
        <taxon>Pseudoloma</taxon>
    </lineage>
</organism>
<accession>A0A0R0LXS8</accession>
<dbReference type="VEuPathDB" id="MicrosporidiaDB:M153_3730002123"/>
<dbReference type="SUPFAM" id="SSF52540">
    <property type="entry name" value="P-loop containing nucleoside triphosphate hydrolases"/>
    <property type="match status" value="1"/>
</dbReference>
<name>A0A0R0LXS8_9MICR</name>
<protein>
    <submittedName>
        <fullName evidence="3">Septin family protein (P-loop GTPase)</fullName>
    </submittedName>
</protein>
<proteinExistence type="inferred from homology"/>
<comment type="similarity">
    <text evidence="1">Belongs to the TRAFAC class TrmE-Era-EngA-EngB-Septin-like GTPase superfamily. Septin GTPase family.</text>
</comment>
<comment type="caution">
    <text evidence="3">The sequence shown here is derived from an EMBL/GenBank/DDBJ whole genome shotgun (WGS) entry which is preliminary data.</text>
</comment>
<dbReference type="GO" id="GO:0005525">
    <property type="term" value="F:GTP binding"/>
    <property type="evidence" value="ECO:0007669"/>
    <property type="project" value="UniProtKB-KW"/>
</dbReference>
<dbReference type="InterPro" id="IPR030379">
    <property type="entry name" value="G_SEPTIN_dom"/>
</dbReference>
<dbReference type="Pfam" id="PF00735">
    <property type="entry name" value="Septin"/>
    <property type="match status" value="2"/>
</dbReference>
<evidence type="ECO:0000256" key="1">
    <source>
        <dbReference type="RuleBase" id="RU004560"/>
    </source>
</evidence>
<reference evidence="3 4" key="1">
    <citation type="submission" date="2015-07" db="EMBL/GenBank/DDBJ databases">
        <title>The genome of Pseudoloma neurophilia, a relevant intracellular parasite of the zebrafish.</title>
        <authorList>
            <person name="Ndikumana S."/>
            <person name="Pelin A."/>
            <person name="Sanders J."/>
            <person name="Corradi N."/>
        </authorList>
    </citation>
    <scope>NUCLEOTIDE SEQUENCE [LARGE SCALE GENOMIC DNA]</scope>
    <source>
        <strain evidence="3 4">MK1</strain>
    </source>
</reference>
<evidence type="ECO:0000259" key="2">
    <source>
        <dbReference type="PROSITE" id="PS51719"/>
    </source>
</evidence>
<evidence type="ECO:0000313" key="4">
    <source>
        <dbReference type="Proteomes" id="UP000051530"/>
    </source>
</evidence>
<sequence length="353" mass="41626">MHFGGIGISNLPNQHCTSSTKKTHHYNLIVAGSKGLGKTTFLNNLIRKNIFTNSQFLDSKEDQSKQLQFFDSNGETSAKDYEIQENVIRFDGTEELKKTWFEEFKMTFEQTQTEIHERGINVVFSVLEIDRIGDSIDNEDTHVPIVDFINKKYNEYFQKEQTIRRDAIRDERVHACLYFFEPAGHEINEIDLKNMEEISKVCVLIPVIGRSDMYTLEEKELIKLNFLETTHERNIHFFQRSKNFPYFIVGNHIDEFGIIYERQYPWGAINANNKFMSDTEALKNLIIRDQLLEVLEESSLFYKKYRNNILREEVMSYLRYEDKLKISEIADFNRFLDEWASNENVAAVLETKQ</sequence>
<dbReference type="OrthoDB" id="416553at2759"/>
<dbReference type="Gene3D" id="3.40.50.300">
    <property type="entry name" value="P-loop containing nucleotide triphosphate hydrolases"/>
    <property type="match status" value="1"/>
</dbReference>
<evidence type="ECO:0000313" key="3">
    <source>
        <dbReference type="EMBL" id="KRH94134.1"/>
    </source>
</evidence>
<dbReference type="PROSITE" id="PS51719">
    <property type="entry name" value="G_SEPTIN"/>
    <property type="match status" value="1"/>
</dbReference>
<keyword evidence="1" id="KW-0547">Nucleotide-binding</keyword>
<gene>
    <name evidence="3" type="ORF">M153_3730002123</name>
</gene>
<dbReference type="AlphaFoldDB" id="A0A0R0LXS8"/>
<dbReference type="PANTHER" id="PTHR18884">
    <property type="entry name" value="SEPTIN"/>
    <property type="match status" value="1"/>
</dbReference>
<feature type="domain" description="Septin-type G" evidence="2">
    <location>
        <begin position="22"/>
        <end position="337"/>
    </location>
</feature>
<dbReference type="EMBL" id="LGUB01000132">
    <property type="protein sequence ID" value="KRH94134.1"/>
    <property type="molecule type" value="Genomic_DNA"/>
</dbReference>
<dbReference type="InterPro" id="IPR027417">
    <property type="entry name" value="P-loop_NTPase"/>
</dbReference>
<keyword evidence="4" id="KW-1185">Reference proteome</keyword>